<comment type="caution">
    <text evidence="3">The sequence shown here is derived from an EMBL/GenBank/DDBJ whole genome shotgun (WGS) entry which is preliminary data.</text>
</comment>
<dbReference type="GO" id="GO:0016998">
    <property type="term" value="P:cell wall macromolecule catabolic process"/>
    <property type="evidence" value="ECO:0007669"/>
    <property type="project" value="InterPro"/>
</dbReference>
<gene>
    <name evidence="3" type="ORF">H5S40_10995</name>
</gene>
<comment type="similarity">
    <text evidence="1">Belongs to the glycosyl hydrolase 25 family.</text>
</comment>
<feature type="domain" description="LysM" evidence="2">
    <location>
        <begin position="229"/>
        <end position="273"/>
    </location>
</feature>
<evidence type="ECO:0000256" key="1">
    <source>
        <dbReference type="ARBA" id="ARBA00010646"/>
    </source>
</evidence>
<protein>
    <submittedName>
        <fullName evidence="3">LysM peptidoglycan-binding domain-containing protein</fullName>
    </submittedName>
</protein>
<dbReference type="Gene3D" id="3.10.350.10">
    <property type="entry name" value="LysM domain"/>
    <property type="match status" value="3"/>
</dbReference>
<evidence type="ECO:0000313" key="3">
    <source>
        <dbReference type="EMBL" id="MBB1070672.1"/>
    </source>
</evidence>
<dbReference type="InterPro" id="IPR017853">
    <property type="entry name" value="GH"/>
</dbReference>
<dbReference type="InterPro" id="IPR018392">
    <property type="entry name" value="LysM"/>
</dbReference>
<name>A0A7W3TTP1_9LACO</name>
<dbReference type="Proteomes" id="UP000518316">
    <property type="component" value="Unassembled WGS sequence"/>
</dbReference>
<dbReference type="AlphaFoldDB" id="A0A7W3TTP1"/>
<dbReference type="InterPro" id="IPR036779">
    <property type="entry name" value="LysM_dom_sf"/>
</dbReference>
<dbReference type="PROSITE" id="PS51782">
    <property type="entry name" value="LYSM"/>
    <property type="match status" value="3"/>
</dbReference>
<dbReference type="InterPro" id="IPR002053">
    <property type="entry name" value="Glyco_hydro_25"/>
</dbReference>
<keyword evidence="4" id="KW-1185">Reference proteome</keyword>
<dbReference type="PANTHER" id="PTHR33734">
    <property type="entry name" value="LYSM DOMAIN-CONTAINING GPI-ANCHORED PROTEIN 2"/>
    <property type="match status" value="1"/>
</dbReference>
<proteinExistence type="inferred from homology"/>
<dbReference type="GO" id="GO:0003796">
    <property type="term" value="F:lysozyme activity"/>
    <property type="evidence" value="ECO:0007669"/>
    <property type="project" value="InterPro"/>
</dbReference>
<evidence type="ECO:0000313" key="4">
    <source>
        <dbReference type="Proteomes" id="UP000518316"/>
    </source>
</evidence>
<dbReference type="SUPFAM" id="SSF54106">
    <property type="entry name" value="LysM domain"/>
    <property type="match status" value="3"/>
</dbReference>
<reference evidence="3 4" key="1">
    <citation type="submission" date="2020-07" db="EMBL/GenBank/DDBJ databases">
        <title>Description of Limosilactobacillus balticus sp. nov., Limosilactobacillus agrestis sp. nov., Limosilactobacillus albertensis sp. nov., Limosilactobacillus rudii sp. nov., Limosilactobacillus fastidiosus sp. nov., five novel Limosilactobacillus species isolated from the vertebrate gastrointestinal tract, and proposal of 6 subspecies of Limosilactobacillus reuteri adapted to the gastrointestinal tract of specific vertebrate hosts.</title>
        <authorList>
            <person name="Li F."/>
            <person name="Cheng C."/>
            <person name="Zheng J."/>
            <person name="Quevedo R.M."/>
            <person name="Li J."/>
            <person name="Roos S."/>
            <person name="Gaenzle M.G."/>
            <person name="Walter J."/>
        </authorList>
    </citation>
    <scope>NUCLEOTIDE SEQUENCE [LARGE SCALE GENOMIC DNA]</scope>
    <source>
        <strain evidence="3 4">RRLNB_1_1</strain>
    </source>
</reference>
<dbReference type="GO" id="GO:0009253">
    <property type="term" value="P:peptidoglycan catabolic process"/>
    <property type="evidence" value="ECO:0007669"/>
    <property type="project" value="InterPro"/>
</dbReference>
<accession>A0A7W3TTP1</accession>
<dbReference type="Pfam" id="PF01183">
    <property type="entry name" value="Glyco_hydro_25"/>
    <property type="match status" value="1"/>
</dbReference>
<dbReference type="PROSITE" id="PS51904">
    <property type="entry name" value="GLYCOSYL_HYDROL_F25_2"/>
    <property type="match status" value="1"/>
</dbReference>
<organism evidence="3 4">
    <name type="scientific">Limosilactobacillus albertensis</name>
    <dbReference type="NCBI Taxonomy" id="2759752"/>
    <lineage>
        <taxon>Bacteria</taxon>
        <taxon>Bacillati</taxon>
        <taxon>Bacillota</taxon>
        <taxon>Bacilli</taxon>
        <taxon>Lactobacillales</taxon>
        <taxon>Lactobacillaceae</taxon>
        <taxon>Limosilactobacillus</taxon>
    </lineage>
</organism>
<feature type="domain" description="LysM" evidence="2">
    <location>
        <begin position="281"/>
        <end position="325"/>
    </location>
</feature>
<dbReference type="SUPFAM" id="SSF51445">
    <property type="entry name" value="(Trans)glycosidases"/>
    <property type="match status" value="1"/>
</dbReference>
<dbReference type="RefSeq" id="WP_182599162.1">
    <property type="nucleotide sequence ID" value="NZ_JACIVC010000070.1"/>
</dbReference>
<dbReference type="EMBL" id="JACIVC010000070">
    <property type="protein sequence ID" value="MBB1070672.1"/>
    <property type="molecule type" value="Genomic_DNA"/>
</dbReference>
<dbReference type="SMART" id="SM00257">
    <property type="entry name" value="LysM"/>
    <property type="match status" value="3"/>
</dbReference>
<dbReference type="Gene3D" id="3.20.20.80">
    <property type="entry name" value="Glycosidases"/>
    <property type="match status" value="1"/>
</dbReference>
<feature type="domain" description="LysM" evidence="2">
    <location>
        <begin position="332"/>
        <end position="376"/>
    </location>
</feature>
<dbReference type="PANTHER" id="PTHR33734:SF22">
    <property type="entry name" value="MEMBRANE-BOUND LYTIC MUREIN TRANSGLYCOSYLASE D"/>
    <property type="match status" value="1"/>
</dbReference>
<dbReference type="Pfam" id="PF01476">
    <property type="entry name" value="LysM"/>
    <property type="match status" value="3"/>
</dbReference>
<evidence type="ECO:0000259" key="2">
    <source>
        <dbReference type="PROSITE" id="PS51782"/>
    </source>
</evidence>
<dbReference type="CDD" id="cd00118">
    <property type="entry name" value="LysM"/>
    <property type="match status" value="3"/>
</dbReference>
<sequence length="376" mass="40130">MSIRNLFADVSDYQRSDIGFMQTLKNLGFKGIVIKVTEGSADGSNWVSATAAEKIRNASKVGLLISLYHFARYTSEADARNEANFFVSHAKALGMDSSTLMVDDAEVHTMADYNAGAMAFTNQVKALGFPHTSVYSMKSFFTSGVLNSHALGDNKIWLAGYGITDLGIDNAAAWQFDDGQGYGGNRSRTDASYDFDGCFTVSTGKTGQVPTIEVPKPEPVEHKWQSATGTYTVQWGDTLSGIAAKYGTTYQQLAAINGIGNPNAIFPGQVLKVSGQASPQNTYYVQNGDTLSGIAAKYGTTYQTLAQINHIANPNIIGVGQKIILPGNGQSNAYTVQNGDTLSGIAASHGTTWQALAQKNGIVNPNVIYVGQTIQI</sequence>
<dbReference type="GO" id="GO:0008932">
    <property type="term" value="F:lytic endotransglycosylase activity"/>
    <property type="evidence" value="ECO:0007669"/>
    <property type="project" value="TreeGrafter"/>
</dbReference>